<protein>
    <submittedName>
        <fullName evidence="3">Uncharacterized protein</fullName>
    </submittedName>
</protein>
<reference evidence="4" key="1">
    <citation type="journal article" date="2015" name="Nat. Genet.">
        <title>The genome and transcriptome of the zoonotic hookworm Ancylostoma ceylanicum identify infection-specific gene families.</title>
        <authorList>
            <person name="Schwarz E.M."/>
            <person name="Hu Y."/>
            <person name="Antoshechkin I."/>
            <person name="Miller M.M."/>
            <person name="Sternberg P.W."/>
            <person name="Aroian R.V."/>
        </authorList>
    </citation>
    <scope>NUCLEOTIDE SEQUENCE</scope>
    <source>
        <strain evidence="4">HY135</strain>
    </source>
</reference>
<proteinExistence type="predicted"/>
<evidence type="ECO:0000313" key="4">
    <source>
        <dbReference type="Proteomes" id="UP000024635"/>
    </source>
</evidence>
<evidence type="ECO:0000256" key="2">
    <source>
        <dbReference type="SAM" id="MobiDB-lite"/>
    </source>
</evidence>
<evidence type="ECO:0000313" key="3">
    <source>
        <dbReference type="EMBL" id="EYC37447.1"/>
    </source>
</evidence>
<dbReference type="EMBL" id="JARK01000391">
    <property type="protein sequence ID" value="EYC37447.1"/>
    <property type="molecule type" value="Genomic_DNA"/>
</dbReference>
<keyword evidence="4" id="KW-1185">Reference proteome</keyword>
<dbReference type="Proteomes" id="UP000024635">
    <property type="component" value="Unassembled WGS sequence"/>
</dbReference>
<comment type="caution">
    <text evidence="3">The sequence shown here is derived from an EMBL/GenBank/DDBJ whole genome shotgun (WGS) entry which is preliminary data.</text>
</comment>
<feature type="region of interest" description="Disordered" evidence="2">
    <location>
        <begin position="1"/>
        <end position="38"/>
    </location>
</feature>
<dbReference type="OrthoDB" id="10485946at2759"/>
<keyword evidence="1" id="KW-0175">Coiled coil</keyword>
<feature type="coiled-coil region" evidence="1">
    <location>
        <begin position="64"/>
        <end position="98"/>
    </location>
</feature>
<organism evidence="3 4">
    <name type="scientific">Ancylostoma ceylanicum</name>
    <dbReference type="NCBI Taxonomy" id="53326"/>
    <lineage>
        <taxon>Eukaryota</taxon>
        <taxon>Metazoa</taxon>
        <taxon>Ecdysozoa</taxon>
        <taxon>Nematoda</taxon>
        <taxon>Chromadorea</taxon>
        <taxon>Rhabditida</taxon>
        <taxon>Rhabditina</taxon>
        <taxon>Rhabditomorpha</taxon>
        <taxon>Strongyloidea</taxon>
        <taxon>Ancylostomatidae</taxon>
        <taxon>Ancylostomatinae</taxon>
        <taxon>Ancylostoma</taxon>
    </lineage>
</organism>
<gene>
    <name evidence="3" type="primary">Acey_s0791.g2372</name>
    <name evidence="3" type="ORF">Y032_0791g2372</name>
</gene>
<accession>A0A016WDT4</accession>
<evidence type="ECO:0000256" key="1">
    <source>
        <dbReference type="SAM" id="Coils"/>
    </source>
</evidence>
<dbReference type="AlphaFoldDB" id="A0A016WDT4"/>
<sequence>MAESRTPLAGQLLQDRPLKRSRVDSPSTGNGPVDDAIDRLVNDDQLPSHLKTVLAHLMERTSSVEVLLKKNHELEERLKAELAEKSKLREEIEVLKSALSRSRISSPTQPRVTPSSSPRVQNSYTPLASSFCEVKERLRRYCRFGKCLESFGVFCKNIKSMRCSRNYFNSGGLPHRCLKPTSMSA</sequence>
<name>A0A016WDT4_9BILA</name>